<evidence type="ECO:0000313" key="2">
    <source>
        <dbReference type="Proteomes" id="UP001321445"/>
    </source>
</evidence>
<reference evidence="1 2" key="1">
    <citation type="submission" date="2023-03" db="EMBL/GenBank/DDBJ databases">
        <title>Description of Hydrogenimonas sp. ISO32.</title>
        <authorList>
            <person name="Mino S."/>
            <person name="Fukazawa S."/>
            <person name="Sawabe T."/>
        </authorList>
    </citation>
    <scope>NUCLEOTIDE SEQUENCE [LARGE SCALE GENOMIC DNA]</scope>
    <source>
        <strain evidence="1 2">ISO32</strain>
    </source>
</reference>
<protein>
    <submittedName>
        <fullName evidence="1">Uncharacterized protein</fullName>
    </submittedName>
</protein>
<proteinExistence type="predicted"/>
<dbReference type="EMBL" id="AP027370">
    <property type="protein sequence ID" value="BDY12796.1"/>
    <property type="molecule type" value="Genomic_DNA"/>
</dbReference>
<accession>A0ABM8FM40</accession>
<dbReference type="Proteomes" id="UP001321445">
    <property type="component" value="Chromosome"/>
</dbReference>
<organism evidence="1 2">
    <name type="scientific">Hydrogenimonas cancrithermarum</name>
    <dbReference type="NCBI Taxonomy" id="2993563"/>
    <lineage>
        <taxon>Bacteria</taxon>
        <taxon>Pseudomonadati</taxon>
        <taxon>Campylobacterota</taxon>
        <taxon>Epsilonproteobacteria</taxon>
        <taxon>Campylobacterales</taxon>
        <taxon>Hydrogenimonadaceae</taxon>
        <taxon>Hydrogenimonas</taxon>
    </lineage>
</organism>
<evidence type="ECO:0000313" key="1">
    <source>
        <dbReference type="EMBL" id="BDY12796.1"/>
    </source>
</evidence>
<dbReference type="RefSeq" id="WP_286337973.1">
    <property type="nucleotide sequence ID" value="NZ_AP027370.1"/>
</dbReference>
<keyword evidence="2" id="KW-1185">Reference proteome</keyword>
<sequence>MLIELPLDSKDPENAKLVAMESAAVWGLITFDEGEVKKIDFYDTREEIDDFVDYAIVAKQGEPIWPMVEENIFVLVAREGADLDEVMEGFKFKELHEASY</sequence>
<gene>
    <name evidence="1" type="ORF">HCR_11080</name>
</gene>
<name>A0ABM8FM40_9BACT</name>